<dbReference type="Gene3D" id="1.10.1660.10">
    <property type="match status" value="1"/>
</dbReference>
<dbReference type="Pfam" id="PF13411">
    <property type="entry name" value="MerR_1"/>
    <property type="match status" value="1"/>
</dbReference>
<reference evidence="3 4" key="1">
    <citation type="submission" date="2018-08" db="EMBL/GenBank/DDBJ databases">
        <title>A genome reference for cultivated species of the human gut microbiota.</title>
        <authorList>
            <person name="Zou Y."/>
            <person name="Xue W."/>
            <person name="Luo G."/>
        </authorList>
    </citation>
    <scope>NUCLEOTIDE SEQUENCE [LARGE SCALE GENOMIC DNA]</scope>
    <source>
        <strain evidence="3 4">AM07-24</strain>
    </source>
</reference>
<comment type="caution">
    <text evidence="3">The sequence shown here is derived from an EMBL/GenBank/DDBJ whole genome shotgun (WGS) entry which is preliminary data.</text>
</comment>
<dbReference type="Proteomes" id="UP000284841">
    <property type="component" value="Unassembled WGS sequence"/>
</dbReference>
<evidence type="ECO:0000259" key="2">
    <source>
        <dbReference type="PROSITE" id="PS50937"/>
    </source>
</evidence>
<dbReference type="SMART" id="SM00422">
    <property type="entry name" value="HTH_MERR"/>
    <property type="match status" value="1"/>
</dbReference>
<dbReference type="SUPFAM" id="SSF46955">
    <property type="entry name" value="Putative DNA-binding domain"/>
    <property type="match status" value="1"/>
</dbReference>
<dbReference type="PROSITE" id="PS50937">
    <property type="entry name" value="HTH_MERR_2"/>
    <property type="match status" value="1"/>
</dbReference>
<dbReference type="EMBL" id="QRMS01000003">
    <property type="protein sequence ID" value="RHJ87589.1"/>
    <property type="molecule type" value="Genomic_DNA"/>
</dbReference>
<sequence>MIKLTTAQFARLHHVNKRTLHYYDNIGLFSPAHKGENGYRYYDYTQSIEFEFIRMLKEINLSISEIQKLVHSFNTEDFLQTILRKQKDIDEEIKKLKRVKAVLAQKQEHLLLCRQIDGMEIQMIEQKTEYLRTVPYQFEDDDFIKVFQYVQDTWPPEQYRAGVGSYISLEKVKSKQFDKYDGLYSPIMNGEKVKNVMIKPSGVYLCGYLEGTWDRLPELYEKMFDYAEERQLRLTGYAFEKGINDFAMASEEEYITQVAIRIKDSSKLVPEKKA</sequence>
<evidence type="ECO:0000313" key="3">
    <source>
        <dbReference type="EMBL" id="RHJ87589.1"/>
    </source>
</evidence>
<evidence type="ECO:0000313" key="4">
    <source>
        <dbReference type="Proteomes" id="UP000284841"/>
    </source>
</evidence>
<keyword evidence="1" id="KW-0238">DNA-binding</keyword>
<dbReference type="InterPro" id="IPR009061">
    <property type="entry name" value="DNA-bd_dom_put_sf"/>
</dbReference>
<feature type="domain" description="HTH merR-type" evidence="2">
    <location>
        <begin position="3"/>
        <end position="72"/>
    </location>
</feature>
<dbReference type="InterPro" id="IPR011256">
    <property type="entry name" value="Reg_factor_effector_dom_sf"/>
</dbReference>
<evidence type="ECO:0000256" key="1">
    <source>
        <dbReference type="ARBA" id="ARBA00023125"/>
    </source>
</evidence>
<dbReference type="PANTHER" id="PTHR30204">
    <property type="entry name" value="REDOX-CYCLING DRUG-SENSING TRANSCRIPTIONAL ACTIVATOR SOXR"/>
    <property type="match status" value="1"/>
</dbReference>
<gene>
    <name evidence="3" type="ORF">DW099_11300</name>
</gene>
<name>A0A415E1U5_9FIRM</name>
<dbReference type="GO" id="GO:0003700">
    <property type="term" value="F:DNA-binding transcription factor activity"/>
    <property type="evidence" value="ECO:0007669"/>
    <property type="project" value="InterPro"/>
</dbReference>
<dbReference type="InterPro" id="IPR000551">
    <property type="entry name" value="MerR-type_HTH_dom"/>
</dbReference>
<dbReference type="AlphaFoldDB" id="A0A415E1U5"/>
<organism evidence="3 4">
    <name type="scientific">Emergencia timonensis</name>
    <dbReference type="NCBI Taxonomy" id="1776384"/>
    <lineage>
        <taxon>Bacteria</taxon>
        <taxon>Bacillati</taxon>
        <taxon>Bacillota</taxon>
        <taxon>Clostridia</taxon>
        <taxon>Peptostreptococcales</taxon>
        <taxon>Anaerovoracaceae</taxon>
        <taxon>Emergencia</taxon>
    </lineage>
</organism>
<protein>
    <submittedName>
        <fullName evidence="3">MerR family transcriptional regulator</fullName>
    </submittedName>
</protein>
<dbReference type="STRING" id="1776384.GCA_900086585_00750"/>
<proteinExistence type="predicted"/>
<dbReference type="SUPFAM" id="SSF55136">
    <property type="entry name" value="Probable bacterial effector-binding domain"/>
    <property type="match status" value="1"/>
</dbReference>
<keyword evidence="4" id="KW-1185">Reference proteome</keyword>
<dbReference type="GO" id="GO:0003677">
    <property type="term" value="F:DNA binding"/>
    <property type="evidence" value="ECO:0007669"/>
    <property type="project" value="UniProtKB-KW"/>
</dbReference>
<accession>A0A415E1U5</accession>
<dbReference type="Gene3D" id="3.20.80.10">
    <property type="entry name" value="Regulatory factor, effector binding domain"/>
    <property type="match status" value="1"/>
</dbReference>
<dbReference type="InterPro" id="IPR047057">
    <property type="entry name" value="MerR_fam"/>
</dbReference>
<dbReference type="OrthoDB" id="9773308at2"/>
<dbReference type="PANTHER" id="PTHR30204:SF85">
    <property type="entry name" value="MULTIDRUG-EFFLUX TRANSPORTER 2 REGULATOR"/>
    <property type="match status" value="1"/>
</dbReference>